<dbReference type="HOGENOM" id="CLU_1669227_0_0_1"/>
<dbReference type="eggNOG" id="ENOG502SZBR">
    <property type="taxonomic scope" value="Eukaryota"/>
</dbReference>
<feature type="region of interest" description="Disordered" evidence="1">
    <location>
        <begin position="63"/>
        <end position="132"/>
    </location>
</feature>
<dbReference type="OrthoDB" id="3938057at2759"/>
<organism evidence="2 3">
    <name type="scientific">Exserohilum turcicum (strain 28A)</name>
    <name type="common">Northern leaf blight fungus</name>
    <name type="synonym">Setosphaeria turcica</name>
    <dbReference type="NCBI Taxonomy" id="671987"/>
    <lineage>
        <taxon>Eukaryota</taxon>
        <taxon>Fungi</taxon>
        <taxon>Dikarya</taxon>
        <taxon>Ascomycota</taxon>
        <taxon>Pezizomycotina</taxon>
        <taxon>Dothideomycetes</taxon>
        <taxon>Pleosporomycetidae</taxon>
        <taxon>Pleosporales</taxon>
        <taxon>Pleosporineae</taxon>
        <taxon>Pleosporaceae</taxon>
        <taxon>Exserohilum</taxon>
    </lineage>
</organism>
<reference evidence="2 3" key="1">
    <citation type="journal article" date="2012" name="PLoS Pathog.">
        <title>Diverse lifestyles and strategies of plant pathogenesis encoded in the genomes of eighteen Dothideomycetes fungi.</title>
        <authorList>
            <person name="Ohm R.A."/>
            <person name="Feau N."/>
            <person name="Henrissat B."/>
            <person name="Schoch C.L."/>
            <person name="Horwitz B.A."/>
            <person name="Barry K.W."/>
            <person name="Condon B.J."/>
            <person name="Copeland A.C."/>
            <person name="Dhillon B."/>
            <person name="Glaser F."/>
            <person name="Hesse C.N."/>
            <person name="Kosti I."/>
            <person name="LaButti K."/>
            <person name="Lindquist E.A."/>
            <person name="Lucas S."/>
            <person name="Salamov A.A."/>
            <person name="Bradshaw R.E."/>
            <person name="Ciuffetti L."/>
            <person name="Hamelin R.C."/>
            <person name="Kema G.H.J."/>
            <person name="Lawrence C."/>
            <person name="Scott J.A."/>
            <person name="Spatafora J.W."/>
            <person name="Turgeon B.G."/>
            <person name="de Wit P.J.G.M."/>
            <person name="Zhong S."/>
            <person name="Goodwin S.B."/>
            <person name="Grigoriev I.V."/>
        </authorList>
    </citation>
    <scope>NUCLEOTIDE SEQUENCE [LARGE SCALE GENOMIC DNA]</scope>
    <source>
        <strain evidence="3">28A</strain>
    </source>
</reference>
<name>R0KHR5_EXST2</name>
<feature type="compositionally biased region" description="Low complexity" evidence="1">
    <location>
        <begin position="83"/>
        <end position="93"/>
    </location>
</feature>
<reference evidence="2 3" key="2">
    <citation type="journal article" date="2013" name="PLoS Genet.">
        <title>Comparative genome structure, secondary metabolite, and effector coding capacity across Cochliobolus pathogens.</title>
        <authorList>
            <person name="Condon B.J."/>
            <person name="Leng Y."/>
            <person name="Wu D."/>
            <person name="Bushley K.E."/>
            <person name="Ohm R.A."/>
            <person name="Otillar R."/>
            <person name="Martin J."/>
            <person name="Schackwitz W."/>
            <person name="Grimwood J."/>
            <person name="MohdZainudin N."/>
            <person name="Xue C."/>
            <person name="Wang R."/>
            <person name="Manning V.A."/>
            <person name="Dhillon B."/>
            <person name="Tu Z.J."/>
            <person name="Steffenson B.J."/>
            <person name="Salamov A."/>
            <person name="Sun H."/>
            <person name="Lowry S."/>
            <person name="LaButti K."/>
            <person name="Han J."/>
            <person name="Copeland A."/>
            <person name="Lindquist E."/>
            <person name="Barry K."/>
            <person name="Schmutz J."/>
            <person name="Baker S.E."/>
            <person name="Ciuffetti L.M."/>
            <person name="Grigoriev I.V."/>
            <person name="Zhong S."/>
            <person name="Turgeon B.G."/>
        </authorList>
    </citation>
    <scope>NUCLEOTIDE SEQUENCE [LARGE SCALE GENOMIC DNA]</scope>
    <source>
        <strain evidence="3">28A</strain>
    </source>
</reference>
<sequence>MPPKATPDKMFSADVVAAILYSTGKTSLSMENYKMMSALDGTKTANAFQHDLRSVLATAKKLKERVDNGEKFEPVQPGAKRGPSSAPATPASTTKKRKGNPAANADMQESPSKAKKSRLDTPTADATHDYPDDAYDFIKKEKLWENGYV</sequence>
<dbReference type="RefSeq" id="XP_008023322.1">
    <property type="nucleotide sequence ID" value="XM_008025131.1"/>
</dbReference>
<evidence type="ECO:0000313" key="2">
    <source>
        <dbReference type="EMBL" id="EOA88769.1"/>
    </source>
</evidence>
<evidence type="ECO:0000256" key="1">
    <source>
        <dbReference type="SAM" id="MobiDB-lite"/>
    </source>
</evidence>
<evidence type="ECO:0000313" key="3">
    <source>
        <dbReference type="Proteomes" id="UP000016935"/>
    </source>
</evidence>
<proteinExistence type="predicted"/>
<dbReference type="EMBL" id="KB908526">
    <property type="protein sequence ID" value="EOA88769.1"/>
    <property type="molecule type" value="Genomic_DNA"/>
</dbReference>
<gene>
    <name evidence="2" type="ORF">SETTUDRAFT_38090</name>
</gene>
<dbReference type="Proteomes" id="UP000016935">
    <property type="component" value="Unassembled WGS sequence"/>
</dbReference>
<protein>
    <submittedName>
        <fullName evidence="2">Uncharacterized protein</fullName>
    </submittedName>
</protein>
<accession>R0KHR5</accession>
<feature type="compositionally biased region" description="Basic and acidic residues" evidence="1">
    <location>
        <begin position="64"/>
        <end position="73"/>
    </location>
</feature>
<dbReference type="AlphaFoldDB" id="R0KHR5"/>
<keyword evidence="3" id="KW-1185">Reference proteome</keyword>
<dbReference type="GeneID" id="19404323"/>